<feature type="transmembrane region" description="Helical" evidence="1">
    <location>
        <begin position="70"/>
        <end position="87"/>
    </location>
</feature>
<protein>
    <submittedName>
        <fullName evidence="2">Uncharacterized protein</fullName>
    </submittedName>
</protein>
<organism evidence="2 3">
    <name type="scientific">Lactobacillus rodentium</name>
    <dbReference type="NCBI Taxonomy" id="947835"/>
    <lineage>
        <taxon>Bacteria</taxon>
        <taxon>Bacillati</taxon>
        <taxon>Bacillota</taxon>
        <taxon>Bacilli</taxon>
        <taxon>Lactobacillales</taxon>
        <taxon>Lactobacillaceae</taxon>
        <taxon>Lactobacillus</taxon>
    </lineage>
</organism>
<dbReference type="OrthoDB" id="2005058at2"/>
<keyword evidence="1" id="KW-0472">Membrane</keyword>
<gene>
    <name evidence="2" type="ORF">LrDSM24759_00520</name>
</gene>
<evidence type="ECO:0000313" key="3">
    <source>
        <dbReference type="Proteomes" id="UP000257317"/>
    </source>
</evidence>
<keyword evidence="1" id="KW-1133">Transmembrane helix</keyword>
<dbReference type="EMBL" id="BFBY01000001">
    <property type="protein sequence ID" value="GBG04138.1"/>
    <property type="molecule type" value="Genomic_DNA"/>
</dbReference>
<dbReference type="RefSeq" id="WP_117117343.1">
    <property type="nucleotide sequence ID" value="NZ_BFBY01000001.1"/>
</dbReference>
<comment type="caution">
    <text evidence="2">The sequence shown here is derived from an EMBL/GenBank/DDBJ whole genome shotgun (WGS) entry which is preliminary data.</text>
</comment>
<sequence length="114" mass="12457">MRVTKLVVGIFLILLAIWLFIHGLLFGLIGLNELRNITAGIIEIVMAGLMMAAGIVYIATENRSGLGGDITGFVLLLITGIISIAGWMYNYMILYGALALIIGIAFFVWHLCRD</sequence>
<feature type="transmembrane region" description="Helical" evidence="1">
    <location>
        <begin position="7"/>
        <end position="31"/>
    </location>
</feature>
<name>A0A2Z6T7H6_9LACO</name>
<evidence type="ECO:0000313" key="2">
    <source>
        <dbReference type="EMBL" id="GBG04138.1"/>
    </source>
</evidence>
<evidence type="ECO:0000256" key="1">
    <source>
        <dbReference type="SAM" id="Phobius"/>
    </source>
</evidence>
<dbReference type="AlphaFoldDB" id="A0A2Z6T7H6"/>
<feature type="transmembrane region" description="Helical" evidence="1">
    <location>
        <begin position="93"/>
        <end position="112"/>
    </location>
</feature>
<accession>A0A2Z6T7H6</accession>
<reference evidence="3" key="1">
    <citation type="submission" date="2018-03" db="EMBL/GenBank/DDBJ databases">
        <title>New taxa in the Lactobacillus gasseri group.</title>
        <authorList>
            <person name="Tanizawa Y."/>
            <person name="Tohno M."/>
            <person name="Endo A."/>
            <person name="Arita M."/>
        </authorList>
    </citation>
    <scope>NUCLEOTIDE SEQUENCE [LARGE SCALE GENOMIC DNA]</scope>
    <source>
        <strain evidence="3">DSM 24759</strain>
    </source>
</reference>
<dbReference type="Proteomes" id="UP000257317">
    <property type="component" value="Unassembled WGS sequence"/>
</dbReference>
<feature type="transmembrane region" description="Helical" evidence="1">
    <location>
        <begin position="37"/>
        <end position="58"/>
    </location>
</feature>
<keyword evidence="1" id="KW-0812">Transmembrane</keyword>
<keyword evidence="3" id="KW-1185">Reference proteome</keyword>
<proteinExistence type="predicted"/>